<dbReference type="InterPro" id="IPR013083">
    <property type="entry name" value="Znf_RING/FYVE/PHD"/>
</dbReference>
<evidence type="ECO:0000313" key="7">
    <source>
        <dbReference type="EMBL" id="OBA19937.1"/>
    </source>
</evidence>
<dbReference type="GeneID" id="30028006"/>
<feature type="compositionally biased region" description="Low complexity" evidence="5">
    <location>
        <begin position="136"/>
        <end position="165"/>
    </location>
</feature>
<dbReference type="Proteomes" id="UP000092555">
    <property type="component" value="Unassembled WGS sequence"/>
</dbReference>
<dbReference type="PANTHER" id="PTHR10782:SF4">
    <property type="entry name" value="TONALLI, ISOFORM E"/>
    <property type="match status" value="1"/>
</dbReference>
<organism evidence="7 8">
    <name type="scientific">Metschnikowia bicuspidata var. bicuspidata NRRL YB-4993</name>
    <dbReference type="NCBI Taxonomy" id="869754"/>
    <lineage>
        <taxon>Eukaryota</taxon>
        <taxon>Fungi</taxon>
        <taxon>Dikarya</taxon>
        <taxon>Ascomycota</taxon>
        <taxon>Saccharomycotina</taxon>
        <taxon>Pichiomycetes</taxon>
        <taxon>Metschnikowiaceae</taxon>
        <taxon>Metschnikowia</taxon>
    </lineage>
</organism>
<dbReference type="GO" id="GO:0008270">
    <property type="term" value="F:zinc ion binding"/>
    <property type="evidence" value="ECO:0007669"/>
    <property type="project" value="UniProtKB-KW"/>
</dbReference>
<evidence type="ECO:0000256" key="1">
    <source>
        <dbReference type="ARBA" id="ARBA00022723"/>
    </source>
</evidence>
<dbReference type="InterPro" id="IPR004181">
    <property type="entry name" value="Znf_MIZ"/>
</dbReference>
<protein>
    <recommendedName>
        <fullName evidence="6">SP-RING-type domain-containing protein</fullName>
    </recommendedName>
</protein>
<feature type="compositionally biased region" description="Basic and acidic residues" evidence="5">
    <location>
        <begin position="507"/>
        <end position="516"/>
    </location>
</feature>
<evidence type="ECO:0000259" key="6">
    <source>
        <dbReference type="PROSITE" id="PS51044"/>
    </source>
</evidence>
<comment type="caution">
    <text evidence="7">The sequence shown here is derived from an EMBL/GenBank/DDBJ whole genome shotgun (WGS) entry which is preliminary data.</text>
</comment>
<dbReference type="GO" id="GO:0061665">
    <property type="term" value="F:SUMO ligase activity"/>
    <property type="evidence" value="ECO:0007669"/>
    <property type="project" value="TreeGrafter"/>
</dbReference>
<proteinExistence type="predicted"/>
<feature type="compositionally biased region" description="Acidic residues" evidence="5">
    <location>
        <begin position="429"/>
        <end position="447"/>
    </location>
</feature>
<evidence type="ECO:0000256" key="4">
    <source>
        <dbReference type="PROSITE-ProRule" id="PRU00452"/>
    </source>
</evidence>
<reference evidence="7 8" key="1">
    <citation type="submission" date="2016-05" db="EMBL/GenBank/DDBJ databases">
        <title>Comparative genomics of biotechnologically important yeasts.</title>
        <authorList>
            <consortium name="DOE Joint Genome Institute"/>
            <person name="Riley R."/>
            <person name="Haridas S."/>
            <person name="Wolfe K.H."/>
            <person name="Lopes M.R."/>
            <person name="Hittinger C.T."/>
            <person name="Goker M."/>
            <person name="Salamov A."/>
            <person name="Wisecaver J."/>
            <person name="Long T.M."/>
            <person name="Aerts A.L."/>
            <person name="Barry K."/>
            <person name="Choi C."/>
            <person name="Clum A."/>
            <person name="Coughlan A.Y."/>
            <person name="Deshpande S."/>
            <person name="Douglass A.P."/>
            <person name="Hanson S.J."/>
            <person name="Klenk H.-P."/>
            <person name="LaButti K."/>
            <person name="Lapidus A."/>
            <person name="Lindquist E."/>
            <person name="Lipzen A."/>
            <person name="Meier-kolthoff J.P."/>
            <person name="Ohm R.A."/>
            <person name="Otillar R.P."/>
            <person name="Pangilinan J."/>
            <person name="Peng Y."/>
            <person name="Rokas A."/>
            <person name="Rosa C.A."/>
            <person name="Scheuner C."/>
            <person name="Sibirny A.A."/>
            <person name="Slot J.C."/>
            <person name="Stielow J.B."/>
            <person name="Sun H."/>
            <person name="Kurtzman C.P."/>
            <person name="Blackwell M."/>
            <person name="Grigoriev I.V."/>
            <person name="Jeffries T.W."/>
        </authorList>
    </citation>
    <scope>NUCLEOTIDE SEQUENCE [LARGE SCALE GENOMIC DNA]</scope>
    <source>
        <strain evidence="7 8">NRRL YB-4993</strain>
    </source>
</reference>
<evidence type="ECO:0000313" key="8">
    <source>
        <dbReference type="Proteomes" id="UP000092555"/>
    </source>
</evidence>
<dbReference type="GO" id="GO:0016925">
    <property type="term" value="P:protein sumoylation"/>
    <property type="evidence" value="ECO:0007669"/>
    <property type="project" value="TreeGrafter"/>
</dbReference>
<name>A0A1A0H7R8_9ASCO</name>
<keyword evidence="8" id="KW-1185">Reference proteome</keyword>
<dbReference type="OrthoDB" id="27975at2759"/>
<dbReference type="RefSeq" id="XP_018710462.1">
    <property type="nucleotide sequence ID" value="XM_018855030.1"/>
</dbReference>
<accession>A0A1A0H7R8</accession>
<dbReference type="PANTHER" id="PTHR10782">
    <property type="entry name" value="ZINC FINGER MIZ DOMAIN-CONTAINING PROTEIN"/>
    <property type="match status" value="1"/>
</dbReference>
<evidence type="ECO:0000256" key="2">
    <source>
        <dbReference type="ARBA" id="ARBA00022771"/>
    </source>
</evidence>
<feature type="region of interest" description="Disordered" evidence="5">
    <location>
        <begin position="424"/>
        <end position="521"/>
    </location>
</feature>
<keyword evidence="1" id="KW-0479">Metal-binding</keyword>
<keyword evidence="3" id="KW-0862">Zinc</keyword>
<dbReference type="STRING" id="869754.A0A1A0H7R8"/>
<dbReference type="Gene3D" id="3.30.40.10">
    <property type="entry name" value="Zinc/RING finger domain, C3HC4 (zinc finger)"/>
    <property type="match status" value="1"/>
</dbReference>
<dbReference type="EMBL" id="LXTC01000005">
    <property type="protein sequence ID" value="OBA19937.1"/>
    <property type="molecule type" value="Genomic_DNA"/>
</dbReference>
<evidence type="ECO:0000256" key="5">
    <source>
        <dbReference type="SAM" id="MobiDB-lite"/>
    </source>
</evidence>
<evidence type="ECO:0000256" key="3">
    <source>
        <dbReference type="ARBA" id="ARBA00022833"/>
    </source>
</evidence>
<dbReference type="PROSITE" id="PS51044">
    <property type="entry name" value="ZF_SP_RING"/>
    <property type="match status" value="1"/>
</dbReference>
<dbReference type="AlphaFoldDB" id="A0A1A0H7R8"/>
<gene>
    <name evidence="7" type="ORF">METBIDRAFT_210085</name>
</gene>
<keyword evidence="2 4" id="KW-0863">Zinc-finger</keyword>
<dbReference type="GO" id="GO:0000785">
    <property type="term" value="C:chromatin"/>
    <property type="evidence" value="ECO:0007669"/>
    <property type="project" value="TreeGrafter"/>
</dbReference>
<feature type="compositionally biased region" description="Basic and acidic residues" evidence="5">
    <location>
        <begin position="462"/>
        <end position="479"/>
    </location>
</feature>
<feature type="domain" description="SP-RING-type" evidence="6">
    <location>
        <begin position="254"/>
        <end position="343"/>
    </location>
</feature>
<sequence length="545" mass="60999">MANLQLKGPRNEDTGPVKYFSTFLRSSGEEADGLLVTFQLGDQLRRCFTDKNVSIEGVYDPIFSTCTDTKKIGDNPCPGLSIPPASNANNTPASLIGPSLNGLNAAPVQAREEVDTDSDIEIIEVRPAQRMRPVHSSGTTWGSTSSFQIRLSDTTGSDTDGNSSSELSALDSQINQVLSPNLTISSQKPYFQRHTTQPIERSVKNMPPIHSLLPEFFKPHATVKGPPPPGYRNIPPNLVYAINRELNIWMETPSDDDIEMVEKLVFTLKDPIVKTKIKLPIKATTCRHFECFDFQTFCEFHGLKPGVKSLLKSTLVQQSREARAAENLFLRQQQRIAAKTLSSDAPEILFPFFSEHGQMFFTELYNRTPPLYKCPLCDEKFGLKQLYISDIFNFFVKTTPLHITKVQLEGARFKIVEDDKLESTKEEAEIVDLSEEDEEEEEEEDKEESDKEKEDKEERDERDEGEKENSKEQEKDTGVKEQTGNTENSGVGIESMASKIGTLDTGDTEKADRSTTADDFNDGLDEVLMTMSKGDGSWSHPVTLD</sequence>
<feature type="region of interest" description="Disordered" evidence="5">
    <location>
        <begin position="131"/>
        <end position="168"/>
    </location>
</feature>
<feature type="compositionally biased region" description="Polar residues" evidence="5">
    <location>
        <begin position="480"/>
        <end position="489"/>
    </location>
</feature>